<feature type="domain" description="Peptidase S53" evidence="9">
    <location>
        <begin position="192"/>
        <end position="568"/>
    </location>
</feature>
<dbReference type="InterPro" id="IPR036852">
    <property type="entry name" value="Peptidase_S8/S53_dom_sf"/>
</dbReference>
<keyword evidence="7" id="KW-0865">Zymogen</keyword>
<evidence type="ECO:0000256" key="2">
    <source>
        <dbReference type="ARBA" id="ARBA00022670"/>
    </source>
</evidence>
<keyword evidence="6" id="KW-0106">Calcium</keyword>
<feature type="region of interest" description="Disordered" evidence="8">
    <location>
        <begin position="1"/>
        <end position="27"/>
    </location>
</feature>
<evidence type="ECO:0000256" key="8">
    <source>
        <dbReference type="SAM" id="MobiDB-lite"/>
    </source>
</evidence>
<dbReference type="InterPro" id="IPR015366">
    <property type="entry name" value="S53_propep"/>
</dbReference>
<proteinExistence type="predicted"/>
<dbReference type="PROSITE" id="PS51695">
    <property type="entry name" value="SEDOLISIN"/>
    <property type="match status" value="1"/>
</dbReference>
<evidence type="ECO:0000313" key="11">
    <source>
        <dbReference type="Proteomes" id="UP001206483"/>
    </source>
</evidence>
<gene>
    <name evidence="10" type="ORF">FHR36_006812</name>
</gene>
<sequence>MSHSQYTTLPDSHRVPRRGATVAGPVNPNEEITVTVYLRRDPSAPPMPDVLDLAMTPPTERETPTGDQLADINRAAPADVTAVREFAAEQNLAVGRVDQLARSVDLEGTVGDFADAFQVPLARYQYQDRNERWRTYRGRIGSIHVPADLGDVVTGVFGLDDRPIGNSLRTRRPPAPTAVALDEADTGLPIGTFLPNALDRLYDYPTGTDGSGQTIAVLAFNGETRSGPSGGYSQTALNTYFHNVLHIDPPPQITNVVVLGPGNQPGGDIAAGTDRGDATIEIMLDLQVIGALAPKAKIVVYFSRFTEQGWVNVINRIVSDRRASVVSCSYGNPEDVQGLAWTASGVTHTDQAFKLAAAGNVSICCASGDNGSGDIPADLARQLNLDLRSHADFPASSPHVLGVGGTRLFAQDEHTVAAEIVWDDGPDSSTGGGISRVFPVPPWQRTTHLPSTPELPHIAGRGVPDVSGLADPVTGVTIISVDGRTLFTIGGTSAAAPQWSALLARVNQGLGAQVGFLNPLLYTKLSSGVLRDITLGANGAFGSGPGWDACTGFGSPGGQALLDGLRKLG</sequence>
<dbReference type="CDD" id="cd11377">
    <property type="entry name" value="Pro-peptidase_S53"/>
    <property type="match status" value="1"/>
</dbReference>
<dbReference type="InterPro" id="IPR000209">
    <property type="entry name" value="Peptidase_S8/S53_dom"/>
</dbReference>
<dbReference type="InterPro" id="IPR030400">
    <property type="entry name" value="Sedolisin_dom"/>
</dbReference>
<dbReference type="SUPFAM" id="SSF52743">
    <property type="entry name" value="Subtilisin-like"/>
    <property type="match status" value="1"/>
</dbReference>
<protein>
    <submittedName>
        <fullName evidence="10">Kumamolisin</fullName>
    </submittedName>
</protein>
<comment type="cofactor">
    <cofactor evidence="1">
        <name>Ca(2+)</name>
        <dbReference type="ChEBI" id="CHEBI:29108"/>
    </cofactor>
</comment>
<dbReference type="RefSeq" id="WP_253803650.1">
    <property type="nucleotide sequence ID" value="NZ_BAAAUB010000017.1"/>
</dbReference>
<evidence type="ECO:0000256" key="3">
    <source>
        <dbReference type="ARBA" id="ARBA00022723"/>
    </source>
</evidence>
<name>A0ABT1J852_9ACTN</name>
<dbReference type="InterPro" id="IPR023828">
    <property type="entry name" value="Peptidase_S8_Ser-AS"/>
</dbReference>
<feature type="compositionally biased region" description="Polar residues" evidence="8">
    <location>
        <begin position="1"/>
        <end position="10"/>
    </location>
</feature>
<dbReference type="PANTHER" id="PTHR14218:SF15">
    <property type="entry name" value="TRIPEPTIDYL-PEPTIDASE 1"/>
    <property type="match status" value="1"/>
</dbReference>
<keyword evidence="2" id="KW-0645">Protease</keyword>
<evidence type="ECO:0000313" key="10">
    <source>
        <dbReference type="EMBL" id="MCP2313613.1"/>
    </source>
</evidence>
<evidence type="ECO:0000256" key="5">
    <source>
        <dbReference type="ARBA" id="ARBA00022825"/>
    </source>
</evidence>
<dbReference type="PANTHER" id="PTHR14218">
    <property type="entry name" value="PROTEASE S8 TRIPEPTIDYL PEPTIDASE I CLN2"/>
    <property type="match status" value="1"/>
</dbReference>
<dbReference type="Pfam" id="PF00082">
    <property type="entry name" value="Peptidase_S8"/>
    <property type="match status" value="1"/>
</dbReference>
<evidence type="ECO:0000256" key="4">
    <source>
        <dbReference type="ARBA" id="ARBA00022801"/>
    </source>
</evidence>
<dbReference type="Pfam" id="PF09286">
    <property type="entry name" value="Pro-kuma_activ"/>
    <property type="match status" value="1"/>
</dbReference>
<dbReference type="SMART" id="SM00944">
    <property type="entry name" value="Pro-kuma_activ"/>
    <property type="match status" value="1"/>
</dbReference>
<keyword evidence="4" id="KW-0378">Hydrolase</keyword>
<evidence type="ECO:0000256" key="7">
    <source>
        <dbReference type="ARBA" id="ARBA00023145"/>
    </source>
</evidence>
<dbReference type="EMBL" id="JAMZDX010000007">
    <property type="protein sequence ID" value="MCP2313613.1"/>
    <property type="molecule type" value="Genomic_DNA"/>
</dbReference>
<keyword evidence="5" id="KW-0720">Serine protease</keyword>
<dbReference type="CDD" id="cd04056">
    <property type="entry name" value="Peptidases_S53"/>
    <property type="match status" value="1"/>
</dbReference>
<dbReference type="Gene3D" id="3.40.50.200">
    <property type="entry name" value="Peptidase S8/S53 domain"/>
    <property type="match status" value="1"/>
</dbReference>
<reference evidence="10 11" key="1">
    <citation type="submission" date="2022-06" db="EMBL/GenBank/DDBJ databases">
        <title>Sequencing the genomes of 1000 actinobacteria strains.</title>
        <authorList>
            <person name="Klenk H.-P."/>
        </authorList>
    </citation>
    <scope>NUCLEOTIDE SEQUENCE [LARGE SCALE GENOMIC DNA]</scope>
    <source>
        <strain evidence="10 11">DSM 41656</strain>
    </source>
</reference>
<accession>A0ABT1J852</accession>
<evidence type="ECO:0000256" key="6">
    <source>
        <dbReference type="ARBA" id="ARBA00022837"/>
    </source>
</evidence>
<organism evidence="10 11">
    <name type="scientific">Kitasatospora paracochleata</name>
    <dbReference type="NCBI Taxonomy" id="58354"/>
    <lineage>
        <taxon>Bacteria</taxon>
        <taxon>Bacillati</taxon>
        <taxon>Actinomycetota</taxon>
        <taxon>Actinomycetes</taxon>
        <taxon>Kitasatosporales</taxon>
        <taxon>Streptomycetaceae</taxon>
        <taxon>Kitasatospora</taxon>
    </lineage>
</organism>
<dbReference type="PROSITE" id="PS00138">
    <property type="entry name" value="SUBTILASE_SER"/>
    <property type="match status" value="1"/>
</dbReference>
<dbReference type="SUPFAM" id="SSF54897">
    <property type="entry name" value="Protease propeptides/inhibitors"/>
    <property type="match status" value="1"/>
</dbReference>
<keyword evidence="11" id="KW-1185">Reference proteome</keyword>
<comment type="caution">
    <text evidence="10">The sequence shown here is derived from an EMBL/GenBank/DDBJ whole genome shotgun (WGS) entry which is preliminary data.</text>
</comment>
<evidence type="ECO:0000256" key="1">
    <source>
        <dbReference type="ARBA" id="ARBA00001913"/>
    </source>
</evidence>
<dbReference type="InterPro" id="IPR050819">
    <property type="entry name" value="Tripeptidyl-peptidase_I"/>
</dbReference>
<evidence type="ECO:0000259" key="9">
    <source>
        <dbReference type="PROSITE" id="PS51695"/>
    </source>
</evidence>
<dbReference type="Proteomes" id="UP001206483">
    <property type="component" value="Unassembled WGS sequence"/>
</dbReference>
<keyword evidence="3" id="KW-0479">Metal-binding</keyword>